<sequence>MLLSHFQRATIHRVTFYSHYRDIPDLVNKMADEMADQLSAILQKSPGEANASTGDGEWEMTIWIHFLEHIAKQANFYRVILASKRIPIFRDRLLKLLTDMIVTWIETKERDSLMLNMGIKKDFLIWYASPALLGTSTAWLQNDMPYTPSFLAKQFSILHQRGLKKDFSN</sequence>
<organism evidence="2 3">
    <name type="scientific">Melghirimyces thermohalophilus</name>
    <dbReference type="NCBI Taxonomy" id="1236220"/>
    <lineage>
        <taxon>Bacteria</taxon>
        <taxon>Bacillati</taxon>
        <taxon>Bacillota</taxon>
        <taxon>Bacilli</taxon>
        <taxon>Bacillales</taxon>
        <taxon>Thermoactinomycetaceae</taxon>
        <taxon>Melghirimyces</taxon>
    </lineage>
</organism>
<keyword evidence="3" id="KW-1185">Reference proteome</keyword>
<protein>
    <submittedName>
        <fullName evidence="2">Transcriptional regulator, TetR family</fullName>
    </submittedName>
</protein>
<evidence type="ECO:0000313" key="2">
    <source>
        <dbReference type="EMBL" id="SDC99699.1"/>
    </source>
</evidence>
<dbReference type="AlphaFoldDB" id="A0A1G6R4Y5"/>
<gene>
    <name evidence="2" type="ORF">SAMN04488112_12613</name>
</gene>
<dbReference type="Proteomes" id="UP000199387">
    <property type="component" value="Unassembled WGS sequence"/>
</dbReference>
<dbReference type="Gene3D" id="1.10.357.10">
    <property type="entry name" value="Tetracycline Repressor, domain 2"/>
    <property type="match status" value="1"/>
</dbReference>
<accession>A0A1G6R4Y5</accession>
<dbReference type="STRING" id="1236220.SAMN04488112_12613"/>
<feature type="domain" description="Transcriptional regulator TetR C-terminal Firmicutes type" evidence="1">
    <location>
        <begin position="63"/>
        <end position="158"/>
    </location>
</feature>
<evidence type="ECO:0000313" key="3">
    <source>
        <dbReference type="Proteomes" id="UP000199387"/>
    </source>
</evidence>
<evidence type="ECO:0000259" key="1">
    <source>
        <dbReference type="Pfam" id="PF14278"/>
    </source>
</evidence>
<dbReference type="OrthoDB" id="9810250at2"/>
<dbReference type="Pfam" id="PF14278">
    <property type="entry name" value="TetR_C_8"/>
    <property type="match status" value="1"/>
</dbReference>
<proteinExistence type="predicted"/>
<dbReference type="InterPro" id="IPR039532">
    <property type="entry name" value="TetR_C_Firmicutes"/>
</dbReference>
<dbReference type="EMBL" id="FMZA01000026">
    <property type="protein sequence ID" value="SDC99699.1"/>
    <property type="molecule type" value="Genomic_DNA"/>
</dbReference>
<name>A0A1G6R4Y5_9BACL</name>
<reference evidence="2 3" key="1">
    <citation type="submission" date="2016-10" db="EMBL/GenBank/DDBJ databases">
        <authorList>
            <person name="de Groot N.N."/>
        </authorList>
    </citation>
    <scope>NUCLEOTIDE SEQUENCE [LARGE SCALE GENOMIC DNA]</scope>
    <source>
        <strain evidence="2 3">DSM 45514</strain>
    </source>
</reference>